<keyword evidence="2" id="KW-1185">Reference proteome</keyword>
<reference evidence="2" key="1">
    <citation type="submission" date="2020-09" db="EMBL/GenBank/DDBJ databases">
        <title>Whole genome shotgun sequence of Streptomyces cinnamonensis NBRC 15873.</title>
        <authorList>
            <person name="Komaki H."/>
            <person name="Tamura T."/>
        </authorList>
    </citation>
    <scope>NUCLEOTIDE SEQUENCE [LARGE SCALE GENOMIC DNA]</scope>
    <source>
        <strain evidence="2">NBRC 15873</strain>
    </source>
</reference>
<proteinExistence type="predicted"/>
<evidence type="ECO:0000313" key="2">
    <source>
        <dbReference type="Proteomes" id="UP000660554"/>
    </source>
</evidence>
<gene>
    <name evidence="1" type="ORF">Scinn_74220</name>
</gene>
<protein>
    <submittedName>
        <fullName evidence="1">Uncharacterized protein</fullName>
    </submittedName>
</protein>
<evidence type="ECO:0000313" key="1">
    <source>
        <dbReference type="EMBL" id="GHI17959.1"/>
    </source>
</evidence>
<dbReference type="EMBL" id="BNDV01000018">
    <property type="protein sequence ID" value="GHI17959.1"/>
    <property type="molecule type" value="Genomic_DNA"/>
</dbReference>
<organism evidence="1 2">
    <name type="scientific">Streptomyces virginiae</name>
    <name type="common">Streptomyces cinnamonensis</name>
    <dbReference type="NCBI Taxonomy" id="1961"/>
    <lineage>
        <taxon>Bacteria</taxon>
        <taxon>Bacillati</taxon>
        <taxon>Actinomycetota</taxon>
        <taxon>Actinomycetes</taxon>
        <taxon>Kitasatosporales</taxon>
        <taxon>Streptomycetaceae</taxon>
        <taxon>Streptomyces</taxon>
    </lineage>
</organism>
<comment type="caution">
    <text evidence="1">The sequence shown here is derived from an EMBL/GenBank/DDBJ whole genome shotgun (WGS) entry which is preliminary data.</text>
</comment>
<accession>A0ABQ3NYW8</accession>
<name>A0ABQ3NYW8_STRVG</name>
<sequence>MRGARPSLEWSNSVRIRPGPGARLVTTVSPRPCMEVLMRTRLPGAIAAALLIVSGALAPAVQATAVPTVDGQTCIDGRGSVEYESTQDSWICVGGSYDGQRID</sequence>
<dbReference type="Proteomes" id="UP000660554">
    <property type="component" value="Unassembled WGS sequence"/>
</dbReference>